<comment type="caution">
    <text evidence="2">The sequence shown here is derived from an EMBL/GenBank/DDBJ whole genome shotgun (WGS) entry which is preliminary data.</text>
</comment>
<keyword evidence="1" id="KW-0175">Coiled coil</keyword>
<evidence type="ECO:0000256" key="1">
    <source>
        <dbReference type="SAM" id="Coils"/>
    </source>
</evidence>
<name>A0A511N034_DEIC1</name>
<feature type="coiled-coil region" evidence="1">
    <location>
        <begin position="44"/>
        <end position="71"/>
    </location>
</feature>
<dbReference type="EMBL" id="BJXB01000005">
    <property type="protein sequence ID" value="GEM45881.1"/>
    <property type="molecule type" value="Genomic_DNA"/>
</dbReference>
<dbReference type="RefSeq" id="WP_146883565.1">
    <property type="nucleotide sequence ID" value="NZ_BJXB01000005.1"/>
</dbReference>
<keyword evidence="3" id="KW-1185">Reference proteome</keyword>
<evidence type="ECO:0000313" key="3">
    <source>
        <dbReference type="Proteomes" id="UP000321306"/>
    </source>
</evidence>
<gene>
    <name evidence="2" type="ORF">DC3_15160</name>
</gene>
<dbReference type="AlphaFoldDB" id="A0A511N034"/>
<protein>
    <submittedName>
        <fullName evidence="2">Uncharacterized protein</fullName>
    </submittedName>
</protein>
<evidence type="ECO:0000313" key="2">
    <source>
        <dbReference type="EMBL" id="GEM45881.1"/>
    </source>
</evidence>
<accession>A0A511N034</accession>
<proteinExistence type="predicted"/>
<sequence>MPELREPIHPIPELEELRLKLFNPDYHAKGLPATRTVEHERTNIRHCMEVLDEAAEMLKEANRRIAWAQNLLPELHRRVDEWEAAEARILPTLTQIQQLDT</sequence>
<organism evidence="2 3">
    <name type="scientific">Deinococcus cellulosilyticus (strain DSM 18568 / NBRC 106333 / KACC 11606 / 5516J-15)</name>
    <dbReference type="NCBI Taxonomy" id="1223518"/>
    <lineage>
        <taxon>Bacteria</taxon>
        <taxon>Thermotogati</taxon>
        <taxon>Deinococcota</taxon>
        <taxon>Deinococci</taxon>
        <taxon>Deinococcales</taxon>
        <taxon>Deinococcaceae</taxon>
        <taxon>Deinococcus</taxon>
    </lineage>
</organism>
<reference evidence="2 3" key="1">
    <citation type="submission" date="2019-07" db="EMBL/GenBank/DDBJ databases">
        <title>Whole genome shotgun sequence of Deinococcus cellulosilyticus NBRC 106333.</title>
        <authorList>
            <person name="Hosoyama A."/>
            <person name="Uohara A."/>
            <person name="Ohji S."/>
            <person name="Ichikawa N."/>
        </authorList>
    </citation>
    <scope>NUCLEOTIDE SEQUENCE [LARGE SCALE GENOMIC DNA]</scope>
    <source>
        <strain evidence="2 3">NBRC 106333</strain>
    </source>
</reference>
<dbReference type="Proteomes" id="UP000321306">
    <property type="component" value="Unassembled WGS sequence"/>
</dbReference>